<dbReference type="Proteomes" id="UP000195570">
    <property type="component" value="Unassembled WGS sequence"/>
</dbReference>
<organism evidence="5 6">
    <name type="scientific">Trypanosoma equiperdum</name>
    <dbReference type="NCBI Taxonomy" id="5694"/>
    <lineage>
        <taxon>Eukaryota</taxon>
        <taxon>Discoba</taxon>
        <taxon>Euglenozoa</taxon>
        <taxon>Kinetoplastea</taxon>
        <taxon>Metakinetoplastina</taxon>
        <taxon>Trypanosomatida</taxon>
        <taxon>Trypanosomatidae</taxon>
        <taxon>Trypanosoma</taxon>
    </lineage>
</organism>
<evidence type="ECO:0000313" key="6">
    <source>
        <dbReference type="Proteomes" id="UP000195570"/>
    </source>
</evidence>
<dbReference type="RefSeq" id="XP_067081924.1">
    <property type="nucleotide sequence ID" value="XM_067225823.1"/>
</dbReference>
<feature type="region of interest" description="Disordered" evidence="4">
    <location>
        <begin position="806"/>
        <end position="863"/>
    </location>
</feature>
<dbReference type="EMBL" id="CZPT02001596">
    <property type="protein sequence ID" value="SCU71224.1"/>
    <property type="molecule type" value="Genomic_DNA"/>
</dbReference>
<gene>
    <name evidence="5" type="ORF">TEOVI_000280400</name>
</gene>
<dbReference type="GO" id="GO:0000149">
    <property type="term" value="F:SNARE binding"/>
    <property type="evidence" value="ECO:0007669"/>
    <property type="project" value="TreeGrafter"/>
</dbReference>
<evidence type="ECO:0000256" key="2">
    <source>
        <dbReference type="ARBA" id="ARBA00022448"/>
    </source>
</evidence>
<keyword evidence="3" id="KW-0268">Exocytosis</keyword>
<sequence length="875" mass="99390">MPVPHQSNVALGELDSSQFYTAEELWPYLSETDRVVLAEEVNTAINHELAHAEDLEAVIPRLLRACTTEAQELRRAIKSMASSQMLEGHRAVQIVKESGERIQDLRELFIKQGSIIAQMNVTSGSYKQLRELHYLRSNVTSVIEWVEVLNELRYTDMYRLVEQRQFAAVYKRLCRLQLIRQTVTEELHSYPKAHQNSFDPYFEKLELVQTMFVEGVYKLFRETSVPAAIQKALKDPPRMGAVVQSIPEFTQLEECVQLCAVEITEDKGFLYSADGEPLITEAKIFEAVAACAKKLWVDDVMAEFTNPVAQGVAYLDRMKKIAPILSALEMTLIPLSSRLSLFPIVVVSLHGEVVKSLEIYADPGLEAKANDLIAASDFVRWYKEMLKDGNYSSHVDIAALDKLSACMTAGAVDGLMMHLVQLCKVCARTVLEDGNKPFRSSSGLPVTTGPKDMFAVLQQTLAGLSTAIEVDVMRQIGRACAAAIESYFSECKLLIDYDRWEEMEQRQKSGGNSGNEEWKMRRLAFLYAFCNDCSVIERNMDTVELVFVSYWNEEEGLEDNSPFIQTQDVLVDHASHYIDEVILHVERMVEGQWPDVFRSKGWYEGEDSPTRIILDTMADFIDEEFSCSFEASQLHTVTHRMMQRYIQKFLTELMEFLGDAVRHPSSKAAKDWNEFVNCFVRDIVITIDMWKARISDSRGKLISKVNKALELVKNLLAVRKPVDFDFIVQKDLLDDFGDCPTFVVRFLLLSRKKEIGEDTCNSMLALWDERIAHQRRDADDKPTTGWKQMPSFFGMLDRSLADIGKKGGLFSSSPTKKRKKAEQKRQKMEKEKRKAEQEKRLADAATAVKSKSPPAPLVPRRDSVEVVTLASVLDT</sequence>
<accession>A0A1G4IFW7</accession>
<dbReference type="GeneID" id="92376744"/>
<evidence type="ECO:0000313" key="5">
    <source>
        <dbReference type="EMBL" id="SCU71224.1"/>
    </source>
</evidence>
<dbReference type="AlphaFoldDB" id="A0A1G4IFW7"/>
<evidence type="ECO:0000256" key="4">
    <source>
        <dbReference type="SAM" id="MobiDB-lite"/>
    </source>
</evidence>
<dbReference type="GO" id="GO:0051601">
    <property type="term" value="P:exocyst localization"/>
    <property type="evidence" value="ECO:0007669"/>
    <property type="project" value="TreeGrafter"/>
</dbReference>
<dbReference type="InterPro" id="IPR010326">
    <property type="entry name" value="EXOC3/Sec6"/>
</dbReference>
<keyword evidence="2" id="KW-0813">Transport</keyword>
<dbReference type="InterPro" id="IPR042532">
    <property type="entry name" value="EXOC3/Sec6_C"/>
</dbReference>
<dbReference type="Gene3D" id="1.10.357.70">
    <property type="entry name" value="Exocyst complex component Sec6, C-terminal domain"/>
    <property type="match status" value="1"/>
</dbReference>
<feature type="compositionally biased region" description="Basic and acidic residues" evidence="4">
    <location>
        <begin position="823"/>
        <end position="842"/>
    </location>
</feature>
<proteinExistence type="inferred from homology"/>
<dbReference type="GO" id="GO:0006887">
    <property type="term" value="P:exocytosis"/>
    <property type="evidence" value="ECO:0007669"/>
    <property type="project" value="UniProtKB-KW"/>
</dbReference>
<name>A0A1G4IFW7_TRYEQ</name>
<evidence type="ECO:0000256" key="3">
    <source>
        <dbReference type="ARBA" id="ARBA00022483"/>
    </source>
</evidence>
<dbReference type="GO" id="GO:0000145">
    <property type="term" value="C:exocyst"/>
    <property type="evidence" value="ECO:0007669"/>
    <property type="project" value="InterPro"/>
</dbReference>
<dbReference type="Pfam" id="PF06046">
    <property type="entry name" value="Sec6"/>
    <property type="match status" value="1"/>
</dbReference>
<comment type="similarity">
    <text evidence="1">Belongs to the SEC6 family.</text>
</comment>
<comment type="caution">
    <text evidence="5">The sequence shown here is derived from an EMBL/GenBank/DDBJ whole genome shotgun (WGS) entry which is preliminary data.</text>
</comment>
<keyword evidence="6" id="KW-1185">Reference proteome</keyword>
<reference evidence="5" key="1">
    <citation type="submission" date="2016-09" db="EMBL/GenBank/DDBJ databases">
        <authorList>
            <person name="Hebert L."/>
            <person name="Moumen B."/>
        </authorList>
    </citation>
    <scope>NUCLEOTIDE SEQUENCE [LARGE SCALE GENOMIC DNA]</scope>
    <source>
        <strain evidence="5">OVI</strain>
    </source>
</reference>
<dbReference type="PANTHER" id="PTHR21292:SF1">
    <property type="entry name" value="EXOCYST COMPLEX COMPONENT 3"/>
    <property type="match status" value="1"/>
</dbReference>
<protein>
    <submittedName>
        <fullName evidence="5">Exocyst complex component Sec6, putative</fullName>
    </submittedName>
</protein>
<evidence type="ECO:0000256" key="1">
    <source>
        <dbReference type="ARBA" id="ARBA00009447"/>
    </source>
</evidence>
<dbReference type="PANTHER" id="PTHR21292">
    <property type="entry name" value="EXOCYST COMPLEX COMPONENT SEC6-RELATED"/>
    <property type="match status" value="1"/>
</dbReference>
<dbReference type="VEuPathDB" id="TriTrypDB:TEOVI_000280400"/>